<gene>
    <name evidence="1" type="ORF">ACFQ4B_05815</name>
</gene>
<proteinExistence type="predicted"/>
<accession>A0ABW3UIM0</accession>
<sequence>MNLINHTNQIYEVEQGDMVEIEKVLYLIVPHPSEEFRYYLPSIDGFAFYGKEGRTLEEIRDIVNENKGKHYSQESFELLLQSR</sequence>
<keyword evidence="2" id="KW-1185">Reference proteome</keyword>
<dbReference type="RefSeq" id="WP_345594901.1">
    <property type="nucleotide sequence ID" value="NZ_BAABJG010000055.1"/>
</dbReference>
<reference evidence="2" key="1">
    <citation type="journal article" date="2019" name="Int. J. Syst. Evol. Microbiol.">
        <title>The Global Catalogue of Microorganisms (GCM) 10K type strain sequencing project: providing services to taxonomists for standard genome sequencing and annotation.</title>
        <authorList>
            <consortium name="The Broad Institute Genomics Platform"/>
            <consortium name="The Broad Institute Genome Sequencing Center for Infectious Disease"/>
            <person name="Wu L."/>
            <person name="Ma J."/>
        </authorList>
    </citation>
    <scope>NUCLEOTIDE SEQUENCE [LARGE SCALE GENOMIC DNA]</scope>
    <source>
        <strain evidence="2">CCUG 53270</strain>
    </source>
</reference>
<protein>
    <submittedName>
        <fullName evidence="1">Uncharacterized protein</fullName>
    </submittedName>
</protein>
<dbReference type="Proteomes" id="UP001597180">
    <property type="component" value="Unassembled WGS sequence"/>
</dbReference>
<dbReference type="EMBL" id="JBHTLU010000012">
    <property type="protein sequence ID" value="MFD1219626.1"/>
    <property type="molecule type" value="Genomic_DNA"/>
</dbReference>
<comment type="caution">
    <text evidence="1">The sequence shown here is derived from an EMBL/GenBank/DDBJ whole genome shotgun (WGS) entry which is preliminary data.</text>
</comment>
<evidence type="ECO:0000313" key="1">
    <source>
        <dbReference type="EMBL" id="MFD1219626.1"/>
    </source>
</evidence>
<name>A0ABW3UIM0_9BACL</name>
<evidence type="ECO:0000313" key="2">
    <source>
        <dbReference type="Proteomes" id="UP001597180"/>
    </source>
</evidence>
<organism evidence="1 2">
    <name type="scientific">Paenibacillus vulneris</name>
    <dbReference type="NCBI Taxonomy" id="1133364"/>
    <lineage>
        <taxon>Bacteria</taxon>
        <taxon>Bacillati</taxon>
        <taxon>Bacillota</taxon>
        <taxon>Bacilli</taxon>
        <taxon>Bacillales</taxon>
        <taxon>Paenibacillaceae</taxon>
        <taxon>Paenibacillus</taxon>
    </lineage>
</organism>